<name>A0AA49A9S4_9BURK</name>
<gene>
    <name evidence="2" type="ORF">IV454_05235</name>
</gene>
<evidence type="ECO:0000256" key="1">
    <source>
        <dbReference type="SAM" id="Phobius"/>
    </source>
</evidence>
<accession>A0AA49A9S4</accession>
<keyword evidence="3" id="KW-1185">Reference proteome</keyword>
<evidence type="ECO:0000313" key="2">
    <source>
        <dbReference type="EMBL" id="QPI50960.1"/>
    </source>
</evidence>
<reference evidence="2 3" key="1">
    <citation type="submission" date="2020-11" db="EMBL/GenBank/DDBJ databases">
        <authorList>
            <person name="Sun Q."/>
        </authorList>
    </citation>
    <scope>NUCLEOTIDE SEQUENCE [LARGE SCALE GENOMIC DNA]</scope>
    <source>
        <strain evidence="2 3">P8398</strain>
    </source>
</reference>
<evidence type="ECO:0008006" key="4">
    <source>
        <dbReference type="Google" id="ProtNLM"/>
    </source>
</evidence>
<dbReference type="EMBL" id="CP065053">
    <property type="protein sequence ID" value="QPI50960.1"/>
    <property type="molecule type" value="Genomic_DNA"/>
</dbReference>
<keyword evidence="1" id="KW-0472">Membrane</keyword>
<organism evidence="2 3">
    <name type="scientific">Massilia antarctica</name>
    <dbReference type="NCBI Taxonomy" id="2765360"/>
    <lineage>
        <taxon>Bacteria</taxon>
        <taxon>Pseudomonadati</taxon>
        <taxon>Pseudomonadota</taxon>
        <taxon>Betaproteobacteria</taxon>
        <taxon>Burkholderiales</taxon>
        <taxon>Oxalobacteraceae</taxon>
        <taxon>Telluria group</taxon>
        <taxon>Massilia</taxon>
    </lineage>
</organism>
<proteinExistence type="predicted"/>
<keyword evidence="1" id="KW-0812">Transmembrane</keyword>
<dbReference type="Proteomes" id="UP000662888">
    <property type="component" value="Chromosome"/>
</dbReference>
<keyword evidence="1" id="KW-1133">Transmembrane helix</keyword>
<dbReference type="Gene3D" id="1.20.1270.70">
    <property type="entry name" value="Designed single chain three-helix bundle"/>
    <property type="match status" value="1"/>
</dbReference>
<sequence>MTSKFDALANTKRLEDAGVPRSQAEVHAKALTEVVSEFVCREDLLRLEGSLRHEIEESEKRLILHINLVKTELMAKIDGVDAKVDSKIDGVDAKIDSKIDRVDAKIDSLRSEFEARFKAIDHDLLVNRWLSGLIISLNIAMAIKIFFP</sequence>
<protein>
    <recommendedName>
        <fullName evidence="4">DUF1640 domain-containing protein</fullName>
    </recommendedName>
</protein>
<feature type="transmembrane region" description="Helical" evidence="1">
    <location>
        <begin position="126"/>
        <end position="147"/>
    </location>
</feature>
<dbReference type="RefSeq" id="WP_206090614.1">
    <property type="nucleotide sequence ID" value="NZ_CP065053.1"/>
</dbReference>
<evidence type="ECO:0000313" key="3">
    <source>
        <dbReference type="Proteomes" id="UP000662888"/>
    </source>
</evidence>